<reference evidence="6 7" key="1">
    <citation type="submission" date="2015-12" db="EMBL/GenBank/DDBJ databases">
        <title>Genome sequence of Oceanibaculum pacificum MCCC 1A02656.</title>
        <authorList>
            <person name="Lu L."/>
            <person name="Lai Q."/>
            <person name="Shao Z."/>
            <person name="Qian P."/>
        </authorList>
    </citation>
    <scope>NUCLEOTIDE SEQUENCE [LARGE SCALE GENOMIC DNA]</scope>
    <source>
        <strain evidence="6 7">MCCC 1A02656</strain>
    </source>
</reference>
<dbReference type="InterPro" id="IPR017871">
    <property type="entry name" value="ABC_transporter-like_CS"/>
</dbReference>
<organism evidence="6 7">
    <name type="scientific">Oceanibaculum pacificum</name>
    <dbReference type="NCBI Taxonomy" id="580166"/>
    <lineage>
        <taxon>Bacteria</taxon>
        <taxon>Pseudomonadati</taxon>
        <taxon>Pseudomonadota</taxon>
        <taxon>Alphaproteobacteria</taxon>
        <taxon>Rhodospirillales</taxon>
        <taxon>Oceanibaculaceae</taxon>
        <taxon>Oceanibaculum</taxon>
    </lineage>
</organism>
<evidence type="ECO:0000259" key="5">
    <source>
        <dbReference type="PROSITE" id="PS50893"/>
    </source>
</evidence>
<dbReference type="PROSITE" id="PS00211">
    <property type="entry name" value="ABC_TRANSPORTER_1"/>
    <property type="match status" value="1"/>
</dbReference>
<dbReference type="InterPro" id="IPR027417">
    <property type="entry name" value="P-loop_NTPase"/>
</dbReference>
<dbReference type="Gene3D" id="3.40.50.300">
    <property type="entry name" value="P-loop containing nucleotide triphosphate hydrolases"/>
    <property type="match status" value="1"/>
</dbReference>
<dbReference type="InterPro" id="IPR003439">
    <property type="entry name" value="ABC_transporter-like_ATP-bd"/>
</dbReference>
<evidence type="ECO:0000256" key="2">
    <source>
        <dbReference type="ARBA" id="ARBA00022448"/>
    </source>
</evidence>
<dbReference type="Proteomes" id="UP000076400">
    <property type="component" value="Unassembled WGS sequence"/>
</dbReference>
<gene>
    <name evidence="6" type="ORF">AUP43_01570</name>
</gene>
<evidence type="ECO:0000313" key="6">
    <source>
        <dbReference type="EMBL" id="KZD08317.1"/>
    </source>
</evidence>
<dbReference type="CDD" id="cd03293">
    <property type="entry name" value="ABC_NrtD_SsuB_transporters"/>
    <property type="match status" value="1"/>
</dbReference>
<dbReference type="RefSeq" id="WP_067555617.1">
    <property type="nucleotide sequence ID" value="NZ_LPXN01000105.1"/>
</dbReference>
<dbReference type="Pfam" id="PF00005">
    <property type="entry name" value="ABC_tran"/>
    <property type="match status" value="1"/>
</dbReference>
<dbReference type="PROSITE" id="PS50893">
    <property type="entry name" value="ABC_TRANSPORTER_2"/>
    <property type="match status" value="1"/>
</dbReference>
<sequence>MGKLEISGVGRLYAGARGPAIEALKPIDLTVEDGEFVALLGPSGCGKSTLLRLVAGLDRPSSGRIALDGVPVEGPSPTRGMVFQQPALFPWLTVRDNVGFGLIEQGRSTAEARQAADDLLAQVGLAEFAGHFPKALSGGMQQRAALARALAPNPALLLLDEPFGALDTQTRGLMQELLLEVWERRRKTVLFVTHDIEEAIFLASRIVVLTARPGRVKAVTAVDLPRPRDYHLRTQPEFYALRAELTDLVRDESLRAAALAS</sequence>
<dbReference type="PANTHER" id="PTHR42788:SF13">
    <property type="entry name" value="ALIPHATIC SULFONATES IMPORT ATP-BINDING PROTEIN SSUB"/>
    <property type="match status" value="1"/>
</dbReference>
<keyword evidence="4 6" id="KW-0067">ATP-binding</keyword>
<dbReference type="InterPro" id="IPR050166">
    <property type="entry name" value="ABC_transporter_ATP-bind"/>
</dbReference>
<dbReference type="STRING" id="580166.AUP43_01570"/>
<dbReference type="GO" id="GO:0016887">
    <property type="term" value="F:ATP hydrolysis activity"/>
    <property type="evidence" value="ECO:0007669"/>
    <property type="project" value="InterPro"/>
</dbReference>
<evidence type="ECO:0000256" key="1">
    <source>
        <dbReference type="ARBA" id="ARBA00005417"/>
    </source>
</evidence>
<dbReference type="AlphaFoldDB" id="A0A154W4D6"/>
<comment type="caution">
    <text evidence="6">The sequence shown here is derived from an EMBL/GenBank/DDBJ whole genome shotgun (WGS) entry which is preliminary data.</text>
</comment>
<dbReference type="EMBL" id="LPXN01000105">
    <property type="protein sequence ID" value="KZD08317.1"/>
    <property type="molecule type" value="Genomic_DNA"/>
</dbReference>
<keyword evidence="3" id="KW-0547">Nucleotide-binding</keyword>
<dbReference type="PANTHER" id="PTHR42788">
    <property type="entry name" value="TAURINE IMPORT ATP-BINDING PROTEIN-RELATED"/>
    <property type="match status" value="1"/>
</dbReference>
<keyword evidence="2" id="KW-0813">Transport</keyword>
<protein>
    <submittedName>
        <fullName evidence="6">Sulfonate ABC transporter ATP-binding protein</fullName>
    </submittedName>
</protein>
<dbReference type="SUPFAM" id="SSF52540">
    <property type="entry name" value="P-loop containing nucleoside triphosphate hydrolases"/>
    <property type="match status" value="1"/>
</dbReference>
<name>A0A154W4D6_9PROT</name>
<accession>A0A154W4D6</accession>
<keyword evidence="7" id="KW-1185">Reference proteome</keyword>
<dbReference type="SMART" id="SM00382">
    <property type="entry name" value="AAA"/>
    <property type="match status" value="1"/>
</dbReference>
<dbReference type="InterPro" id="IPR003593">
    <property type="entry name" value="AAA+_ATPase"/>
</dbReference>
<evidence type="ECO:0000313" key="7">
    <source>
        <dbReference type="Proteomes" id="UP000076400"/>
    </source>
</evidence>
<dbReference type="GO" id="GO:0005524">
    <property type="term" value="F:ATP binding"/>
    <property type="evidence" value="ECO:0007669"/>
    <property type="project" value="UniProtKB-KW"/>
</dbReference>
<feature type="domain" description="ABC transporter" evidence="5">
    <location>
        <begin position="4"/>
        <end position="236"/>
    </location>
</feature>
<evidence type="ECO:0000256" key="4">
    <source>
        <dbReference type="ARBA" id="ARBA00022840"/>
    </source>
</evidence>
<proteinExistence type="inferred from homology"/>
<dbReference type="OrthoDB" id="8016555at2"/>
<comment type="similarity">
    <text evidence="1">Belongs to the ABC transporter superfamily.</text>
</comment>
<evidence type="ECO:0000256" key="3">
    <source>
        <dbReference type="ARBA" id="ARBA00022741"/>
    </source>
</evidence>